<dbReference type="InterPro" id="IPR036390">
    <property type="entry name" value="WH_DNA-bd_sf"/>
</dbReference>
<organism evidence="3 4">
    <name type="scientific">Marchantia polymorpha subsp. ruderalis</name>
    <dbReference type="NCBI Taxonomy" id="1480154"/>
    <lineage>
        <taxon>Eukaryota</taxon>
        <taxon>Viridiplantae</taxon>
        <taxon>Streptophyta</taxon>
        <taxon>Embryophyta</taxon>
        <taxon>Marchantiophyta</taxon>
        <taxon>Marchantiopsida</taxon>
        <taxon>Marchantiidae</taxon>
        <taxon>Marchantiales</taxon>
        <taxon>Marchantiaceae</taxon>
        <taxon>Marchantia</taxon>
    </lineage>
</organism>
<dbReference type="SMART" id="SM00550">
    <property type="entry name" value="Zalpha"/>
    <property type="match status" value="2"/>
</dbReference>
<dbReference type="PROSITE" id="PS50139">
    <property type="entry name" value="Z_BINDING"/>
    <property type="match status" value="2"/>
</dbReference>
<protein>
    <recommendedName>
        <fullName evidence="2">Z-binding domain-containing protein</fullName>
    </recommendedName>
</protein>
<proteinExistence type="predicted"/>
<evidence type="ECO:0000256" key="1">
    <source>
        <dbReference type="ARBA" id="ARBA00022884"/>
    </source>
</evidence>
<reference evidence="3" key="1">
    <citation type="submission" date="2016-03" db="EMBL/GenBank/DDBJ databases">
        <title>Mechanisms controlling the formation of the plant cell surface in tip-growing cells are functionally conserved among land plants.</title>
        <authorList>
            <person name="Honkanen S."/>
            <person name="Jones V.A."/>
            <person name="Morieri G."/>
            <person name="Champion C."/>
            <person name="Hetherington A.J."/>
            <person name="Kelly S."/>
            <person name="Saint-Marcoux D."/>
            <person name="Proust H."/>
            <person name="Prescott H."/>
            <person name="Dolan L."/>
        </authorList>
    </citation>
    <scope>NUCLEOTIDE SEQUENCE [LARGE SCALE GENOMIC DNA]</scope>
    <source>
        <tissue evidence="3">Whole gametophyte</tissue>
    </source>
</reference>
<dbReference type="InterPro" id="IPR036388">
    <property type="entry name" value="WH-like_DNA-bd_sf"/>
</dbReference>
<keyword evidence="1" id="KW-0694">RNA-binding</keyword>
<evidence type="ECO:0000313" key="3">
    <source>
        <dbReference type="EMBL" id="OAE32573.1"/>
    </source>
</evidence>
<evidence type="ECO:0000313" key="4">
    <source>
        <dbReference type="Proteomes" id="UP000077202"/>
    </source>
</evidence>
<dbReference type="AlphaFoldDB" id="A0A176WIU4"/>
<accession>A0A176WIU4</accession>
<gene>
    <name evidence="3" type="ORF">AXG93_2374s1190</name>
</gene>
<dbReference type="GO" id="GO:0003723">
    <property type="term" value="F:RNA binding"/>
    <property type="evidence" value="ECO:0007669"/>
    <property type="project" value="UniProtKB-KW"/>
</dbReference>
<feature type="domain" description="Z-binding" evidence="2">
    <location>
        <begin position="367"/>
        <end position="431"/>
    </location>
</feature>
<keyword evidence="4" id="KW-1185">Reference proteome</keyword>
<dbReference type="Gene3D" id="1.10.10.10">
    <property type="entry name" value="Winged helix-like DNA-binding domain superfamily/Winged helix DNA-binding domain"/>
    <property type="match status" value="2"/>
</dbReference>
<dbReference type="EMBL" id="LVLJ01000784">
    <property type="protein sequence ID" value="OAE32573.1"/>
    <property type="molecule type" value="Genomic_DNA"/>
</dbReference>
<evidence type="ECO:0000259" key="2">
    <source>
        <dbReference type="PROSITE" id="PS50139"/>
    </source>
</evidence>
<dbReference type="InterPro" id="IPR042371">
    <property type="entry name" value="Z_dom"/>
</dbReference>
<feature type="domain" description="Z-binding" evidence="2">
    <location>
        <begin position="84"/>
        <end position="148"/>
    </location>
</feature>
<sequence>MKHRTSGAASVAGSEATVDKLLQDRLRLATLREFPVPEAQAPVLPRIVSESIVTAMDFAGQEQGAVGAKVREMQTGCWVEDEDSDTLQEQTQAVCEELRVCGASTTLALARLLGFEKSSAISPLMSLLSEKNVVVRVSDFPPIWSLSPSFPMSPLFRSHEVSLSPQPRSPVLFSRGSTPLQCRPPSRAPFPAPMSAPPSVTSGLTPTAGAIPMSFPKAATPDASQVYTPEFFGYRTAFIYEDHVPVPEEGSGKEVAEAVERTSPLTPLPENVLRSAFAIKEKSRPAKIETEIRDCTDHRPAKTPMPAFTSKEHIIPNPPCPVVEGSSRQIQNHESALENGQAHRRTRRQIEKELQGSNAFHKKRKSDEHLTALQLRILSLLKEMGPMKTLHLSKKLGLVTSRDVNPSLYDLRHKNFLVKINDAPVVWQLQEPGLCKLEREQDEDFYDDGESTRCL</sequence>
<dbReference type="Pfam" id="PF02295">
    <property type="entry name" value="z-alpha"/>
    <property type="match status" value="2"/>
</dbReference>
<dbReference type="GO" id="GO:0003726">
    <property type="term" value="F:double-stranded RNA adenosine deaminase activity"/>
    <property type="evidence" value="ECO:0007669"/>
    <property type="project" value="InterPro"/>
</dbReference>
<dbReference type="Proteomes" id="UP000077202">
    <property type="component" value="Unassembled WGS sequence"/>
</dbReference>
<name>A0A176WIU4_MARPO</name>
<dbReference type="SUPFAM" id="SSF46785">
    <property type="entry name" value="Winged helix' DNA-binding domain"/>
    <property type="match status" value="2"/>
</dbReference>
<comment type="caution">
    <text evidence="3">The sequence shown here is derived from an EMBL/GenBank/DDBJ whole genome shotgun (WGS) entry which is preliminary data.</text>
</comment>